<feature type="region of interest" description="Disordered" evidence="1">
    <location>
        <begin position="345"/>
        <end position="376"/>
    </location>
</feature>
<dbReference type="InterPro" id="IPR000627">
    <property type="entry name" value="Intradiol_dOase_C"/>
</dbReference>
<dbReference type="PANTHER" id="PTHR34315">
    <property type="match status" value="1"/>
</dbReference>
<protein>
    <recommendedName>
        <fullName evidence="3">Intradiol ring-cleavage dioxygenases domain-containing protein</fullName>
    </recommendedName>
</protein>
<evidence type="ECO:0000256" key="1">
    <source>
        <dbReference type="SAM" id="MobiDB-lite"/>
    </source>
</evidence>
<keyword evidence="2" id="KW-0732">Signal</keyword>
<dbReference type="SUPFAM" id="SSF49482">
    <property type="entry name" value="Aromatic compound dioxygenase"/>
    <property type="match status" value="1"/>
</dbReference>
<dbReference type="RefSeq" id="XP_069231744.1">
    <property type="nucleotide sequence ID" value="XM_069371120.1"/>
</dbReference>
<dbReference type="Proteomes" id="UP000803884">
    <property type="component" value="Unassembled WGS sequence"/>
</dbReference>
<evidence type="ECO:0000313" key="5">
    <source>
        <dbReference type="Proteomes" id="UP000803884"/>
    </source>
</evidence>
<dbReference type="GO" id="GO:0008199">
    <property type="term" value="F:ferric iron binding"/>
    <property type="evidence" value="ECO:0007669"/>
    <property type="project" value="InterPro"/>
</dbReference>
<feature type="compositionally biased region" description="Gly residues" evidence="1">
    <location>
        <begin position="352"/>
        <end position="366"/>
    </location>
</feature>
<proteinExistence type="predicted"/>
<feature type="chain" id="PRO_5044263706" description="Intradiol ring-cleavage dioxygenases domain-containing protein" evidence="2">
    <location>
        <begin position="21"/>
        <end position="376"/>
    </location>
</feature>
<dbReference type="EMBL" id="JAAQHG020000006">
    <property type="protein sequence ID" value="KAL1588639.1"/>
    <property type="molecule type" value="Genomic_DNA"/>
</dbReference>
<name>A0AB34KU99_9PEZI</name>
<dbReference type="PANTHER" id="PTHR34315:SF1">
    <property type="entry name" value="INTRADIOL RING-CLEAVAGE DIOXYGENASES DOMAIN-CONTAINING PROTEIN-RELATED"/>
    <property type="match status" value="1"/>
</dbReference>
<organism evidence="4 5">
    <name type="scientific">Cladosporium halotolerans</name>
    <dbReference type="NCBI Taxonomy" id="1052096"/>
    <lineage>
        <taxon>Eukaryota</taxon>
        <taxon>Fungi</taxon>
        <taxon>Dikarya</taxon>
        <taxon>Ascomycota</taxon>
        <taxon>Pezizomycotina</taxon>
        <taxon>Dothideomycetes</taxon>
        <taxon>Dothideomycetidae</taxon>
        <taxon>Cladosporiales</taxon>
        <taxon>Cladosporiaceae</taxon>
        <taxon>Cladosporium</taxon>
    </lineage>
</organism>
<feature type="signal peptide" evidence="2">
    <location>
        <begin position="1"/>
        <end position="20"/>
    </location>
</feature>
<evidence type="ECO:0000313" key="4">
    <source>
        <dbReference type="EMBL" id="KAL1588639.1"/>
    </source>
</evidence>
<feature type="domain" description="Intradiol ring-cleavage dioxygenases" evidence="3">
    <location>
        <begin position="131"/>
        <end position="225"/>
    </location>
</feature>
<gene>
    <name evidence="4" type="ORF">WHR41_02514</name>
</gene>
<dbReference type="AlphaFoldDB" id="A0AB34KU99"/>
<reference evidence="4 5" key="1">
    <citation type="journal article" date="2020" name="Microbiol. Resour. Announc.">
        <title>Draft Genome Sequence of a Cladosporium Species Isolated from the Mesophotic Ascidian Didemnum maculosum.</title>
        <authorList>
            <person name="Gioti A."/>
            <person name="Siaperas R."/>
            <person name="Nikolaivits E."/>
            <person name="Le Goff G."/>
            <person name="Ouazzani J."/>
            <person name="Kotoulas G."/>
            <person name="Topakas E."/>
        </authorList>
    </citation>
    <scope>NUCLEOTIDE SEQUENCE [LARGE SCALE GENOMIC DNA]</scope>
    <source>
        <strain evidence="4 5">TM138-S3</strain>
    </source>
</reference>
<dbReference type="Pfam" id="PF00775">
    <property type="entry name" value="Dioxygenase_C"/>
    <property type="match status" value="1"/>
</dbReference>
<dbReference type="InterPro" id="IPR015889">
    <property type="entry name" value="Intradiol_dOase_core"/>
</dbReference>
<sequence>MAPISSLLTLGLAVLPVALAHPGHSHVEEAAERAEFVKRSPNSVRSCADQLSRRGALEAALTRRQEMARKVRAKRGLDSHLVRRDFAAYNFTHESTSGVAYGDDETSLFSDDSTCILQPEVTQGPYYVDGELIRSEITDGQEGVPLYLDIQLVDTSTCEPVPAVYMDIWHCNATGVYSGVSASGNGNSDDTSNLDATFLRGIVQTDINGVAQYESIFPGHYTGRATHIHVLSHNTNDTIIRTNGTVLGNNATTTHASHVGQIFFDQDLISLVEATAPYNTNTQELTTNAEDSILGEEAADMDPFVEWIQLGDDITDGVMAWISIGIDPTADDEITSAATIYKDGGVANENSGMGGGPGGEGPGGNGTMPTGAPPMA</sequence>
<evidence type="ECO:0000256" key="2">
    <source>
        <dbReference type="SAM" id="SignalP"/>
    </source>
</evidence>
<dbReference type="GO" id="GO:0016702">
    <property type="term" value="F:oxidoreductase activity, acting on single donors with incorporation of molecular oxygen, incorporation of two atoms of oxygen"/>
    <property type="evidence" value="ECO:0007669"/>
    <property type="project" value="InterPro"/>
</dbReference>
<accession>A0AB34KU99</accession>
<evidence type="ECO:0000259" key="3">
    <source>
        <dbReference type="Pfam" id="PF00775"/>
    </source>
</evidence>
<comment type="caution">
    <text evidence="4">The sequence shown here is derived from an EMBL/GenBank/DDBJ whole genome shotgun (WGS) entry which is preliminary data.</text>
</comment>
<dbReference type="Gene3D" id="2.60.130.10">
    <property type="entry name" value="Aromatic compound dioxygenase"/>
    <property type="match status" value="1"/>
</dbReference>
<dbReference type="CDD" id="cd03457">
    <property type="entry name" value="intradiol_dioxygenase_like"/>
    <property type="match status" value="1"/>
</dbReference>
<keyword evidence="5" id="KW-1185">Reference proteome</keyword>
<dbReference type="GeneID" id="96003958"/>